<dbReference type="EMBL" id="JANLCJ010000001">
    <property type="protein sequence ID" value="MCS5732254.1"/>
    <property type="molecule type" value="Genomic_DNA"/>
</dbReference>
<keyword evidence="2" id="KW-1185">Reference proteome</keyword>
<comment type="caution">
    <text evidence="1">The sequence shown here is derived from an EMBL/GenBank/DDBJ whole genome shotgun (WGS) entry which is preliminary data.</text>
</comment>
<protein>
    <submittedName>
        <fullName evidence="1">Uncharacterized protein</fullName>
    </submittedName>
</protein>
<evidence type="ECO:0000313" key="1">
    <source>
        <dbReference type="EMBL" id="MCS5732254.1"/>
    </source>
</evidence>
<organism evidence="1 2">
    <name type="scientific">Herbiconiux daphne</name>
    <dbReference type="NCBI Taxonomy" id="2970914"/>
    <lineage>
        <taxon>Bacteria</taxon>
        <taxon>Bacillati</taxon>
        <taxon>Actinomycetota</taxon>
        <taxon>Actinomycetes</taxon>
        <taxon>Micrococcales</taxon>
        <taxon>Microbacteriaceae</taxon>
        <taxon>Herbiconiux</taxon>
    </lineage>
</organism>
<sequence>MSPTPATRDLRFAGRIAGFGTDSGIRLVIGLWQRSPFGAFVDVMMEDARGHRTLFAPSAQVAEFVGGTYEFDEVLVVPVAAIRIDGGIRVAAGHLSASMRIGPISPLGRLLRAVPPTLATRPAWLQVLDPVARTLVPGVRTAGTAGNGRREFYGVTVARRIVWADASLDGVDLGAFAPLDPPVRFGFGSAPSEPHLVDLVTTIRVPAER</sequence>
<gene>
    <name evidence="1" type="ORF">N1032_00660</name>
</gene>
<dbReference type="RefSeq" id="WP_259536807.1">
    <property type="nucleotide sequence ID" value="NZ_JANLCJ010000001.1"/>
</dbReference>
<proteinExistence type="predicted"/>
<reference evidence="1" key="1">
    <citation type="submission" date="2022-08" db="EMBL/GenBank/DDBJ databases">
        <authorList>
            <person name="Deng Y."/>
            <person name="Han X.-F."/>
            <person name="Zhang Y.-Q."/>
        </authorList>
    </citation>
    <scope>NUCLEOTIDE SEQUENCE</scope>
    <source>
        <strain evidence="1">CPCC 203386</strain>
    </source>
</reference>
<dbReference type="Proteomes" id="UP001165586">
    <property type="component" value="Unassembled WGS sequence"/>
</dbReference>
<name>A0ABT2GZV9_9MICO</name>
<accession>A0ABT2GZV9</accession>
<evidence type="ECO:0000313" key="2">
    <source>
        <dbReference type="Proteomes" id="UP001165586"/>
    </source>
</evidence>